<dbReference type="EC" id="7.2.1.1" evidence="8"/>
<evidence type="ECO:0000256" key="4">
    <source>
        <dbReference type="ARBA" id="ARBA00023053"/>
    </source>
</evidence>
<keyword evidence="2 8" id="KW-1278">Translocase</keyword>
<feature type="domain" description="NqrA second alpha/beta" evidence="11">
    <location>
        <begin position="145"/>
        <end position="290"/>
    </location>
</feature>
<evidence type="ECO:0000259" key="11">
    <source>
        <dbReference type="Pfam" id="PF24836"/>
    </source>
</evidence>
<dbReference type="EMBL" id="JMCC02000104">
    <property type="protein sequence ID" value="KIG13238.1"/>
    <property type="molecule type" value="Genomic_DNA"/>
</dbReference>
<evidence type="ECO:0000256" key="6">
    <source>
        <dbReference type="ARBA" id="ARBA00023075"/>
    </source>
</evidence>
<dbReference type="AlphaFoldDB" id="A0A0C1ZQM0"/>
<evidence type="ECO:0000256" key="1">
    <source>
        <dbReference type="ARBA" id="ARBA00022448"/>
    </source>
</evidence>
<dbReference type="InterPro" id="IPR022615">
    <property type="entry name" value="NqrA_C_domain"/>
</dbReference>
<feature type="domain" description="Na(+)-translocating NADH-quinone reductase subunit A C-terminal" evidence="10">
    <location>
        <begin position="295"/>
        <end position="343"/>
    </location>
</feature>
<dbReference type="PANTHER" id="PTHR37839">
    <property type="entry name" value="NA(+)-TRANSLOCATING NADH-QUINONE REDUCTASE SUBUNIT A"/>
    <property type="match status" value="1"/>
</dbReference>
<dbReference type="Pfam" id="PF05896">
    <property type="entry name" value="NQRA_N"/>
    <property type="match status" value="1"/>
</dbReference>
<dbReference type="Pfam" id="PF11973">
    <property type="entry name" value="NQRA_SLBB"/>
    <property type="match status" value="1"/>
</dbReference>
<proteinExistence type="inferred from homology"/>
<gene>
    <name evidence="8" type="primary">nqrA</name>
    <name evidence="12" type="ORF">DB30_00461</name>
</gene>
<evidence type="ECO:0000256" key="5">
    <source>
        <dbReference type="ARBA" id="ARBA00023065"/>
    </source>
</evidence>
<evidence type="ECO:0000259" key="10">
    <source>
        <dbReference type="Pfam" id="PF11973"/>
    </source>
</evidence>
<dbReference type="InterPro" id="IPR008703">
    <property type="entry name" value="NqrA"/>
</dbReference>
<keyword evidence="3 8" id="KW-0520">NAD</keyword>
<comment type="subunit">
    <text evidence="8">Composed of six subunits; NqrA, NqrB, NqrC, NqrD, NqrE and NqrF.</text>
</comment>
<dbReference type="InterPro" id="IPR056148">
    <property type="entry name" value="NQRA_2nd"/>
</dbReference>
<feature type="domain" description="NqrA N-terminal barrel-sandwich hybrid" evidence="9">
    <location>
        <begin position="25"/>
        <end position="116"/>
    </location>
</feature>
<dbReference type="Proteomes" id="UP000031599">
    <property type="component" value="Unassembled WGS sequence"/>
</dbReference>
<organism evidence="12 13">
    <name type="scientific">Enhygromyxa salina</name>
    <dbReference type="NCBI Taxonomy" id="215803"/>
    <lineage>
        <taxon>Bacteria</taxon>
        <taxon>Pseudomonadati</taxon>
        <taxon>Myxococcota</taxon>
        <taxon>Polyangia</taxon>
        <taxon>Nannocystales</taxon>
        <taxon>Nannocystaceae</taxon>
        <taxon>Enhygromyxa</taxon>
    </lineage>
</organism>
<evidence type="ECO:0000256" key="8">
    <source>
        <dbReference type="HAMAP-Rule" id="MF_00425"/>
    </source>
</evidence>
<reference evidence="12 13" key="1">
    <citation type="submission" date="2014-12" db="EMBL/GenBank/DDBJ databases">
        <title>Genome assembly of Enhygromyxa salina DSM 15201.</title>
        <authorList>
            <person name="Sharma G."/>
            <person name="Subramanian S."/>
        </authorList>
    </citation>
    <scope>NUCLEOTIDE SEQUENCE [LARGE SCALE GENOMIC DNA]</scope>
    <source>
        <strain evidence="12 13">DSM 15201</strain>
    </source>
</reference>
<evidence type="ECO:0000259" key="9">
    <source>
        <dbReference type="Pfam" id="PF05896"/>
    </source>
</evidence>
<evidence type="ECO:0000256" key="3">
    <source>
        <dbReference type="ARBA" id="ARBA00023027"/>
    </source>
</evidence>
<evidence type="ECO:0000313" key="12">
    <source>
        <dbReference type="EMBL" id="KIG13238.1"/>
    </source>
</evidence>
<accession>A0A0C1ZQM0</accession>
<comment type="similarity">
    <text evidence="8">Belongs to the NqrA family.</text>
</comment>
<name>A0A0C1ZQM0_9BACT</name>
<dbReference type="Pfam" id="PF24836">
    <property type="entry name" value="NQRA_2nd"/>
    <property type="match status" value="1"/>
</dbReference>
<comment type="function">
    <text evidence="8">NQR complex catalyzes the reduction of ubiquinone-1 to ubiquinol by two successive reactions, coupled with the transport of Na(+) ions from the cytoplasm to the periplasm. NqrA to NqrE are probably involved in the second step, the conversion of ubisemiquinone to ubiquinol.</text>
</comment>
<dbReference type="InterPro" id="IPR056147">
    <property type="entry name" value="NQRA_N"/>
</dbReference>
<comment type="catalytic activity">
    <reaction evidence="8">
        <text>a ubiquinone + n Na(+)(in) + NADH + H(+) = a ubiquinol + n Na(+)(out) + NAD(+)</text>
        <dbReference type="Rhea" id="RHEA:47748"/>
        <dbReference type="Rhea" id="RHEA-COMP:9565"/>
        <dbReference type="Rhea" id="RHEA-COMP:9566"/>
        <dbReference type="ChEBI" id="CHEBI:15378"/>
        <dbReference type="ChEBI" id="CHEBI:16389"/>
        <dbReference type="ChEBI" id="CHEBI:17976"/>
        <dbReference type="ChEBI" id="CHEBI:29101"/>
        <dbReference type="ChEBI" id="CHEBI:57540"/>
        <dbReference type="ChEBI" id="CHEBI:57945"/>
        <dbReference type="EC" id="7.2.1.1"/>
    </reaction>
</comment>
<dbReference type="NCBIfam" id="TIGR01936">
    <property type="entry name" value="nqrA"/>
    <property type="match status" value="1"/>
</dbReference>
<protein>
    <recommendedName>
        <fullName evidence="8">Na(+)-translocating NADH-quinone reductase subunit A</fullName>
        <shortName evidence="8">Na(+)-NQR subunit A</shortName>
        <shortName evidence="8">Na(+)-translocating NQR subunit A</shortName>
        <ecNumber evidence="8">7.2.1.1</ecNumber>
    </recommendedName>
    <alternativeName>
        <fullName evidence="8">NQR complex subunit A</fullName>
    </alternativeName>
    <alternativeName>
        <fullName evidence="8">NQR-1 subunit A</fullName>
    </alternativeName>
</protein>
<dbReference type="GO" id="GO:0006814">
    <property type="term" value="P:sodium ion transport"/>
    <property type="evidence" value="ECO:0007669"/>
    <property type="project" value="UniProtKB-UniRule"/>
</dbReference>
<comment type="caution">
    <text evidence="12">The sequence shown here is derived from an EMBL/GenBank/DDBJ whole genome shotgun (WGS) entry which is preliminary data.</text>
</comment>
<keyword evidence="6 8" id="KW-0830">Ubiquinone</keyword>
<evidence type="ECO:0000313" key="13">
    <source>
        <dbReference type="Proteomes" id="UP000031599"/>
    </source>
</evidence>
<keyword evidence="7 8" id="KW-0739">Sodium transport</keyword>
<keyword evidence="5 8" id="KW-0406">Ion transport</keyword>
<dbReference type="PANTHER" id="PTHR37839:SF1">
    <property type="entry name" value="NA(+)-TRANSLOCATING NADH-QUINONE REDUCTASE SUBUNIT A"/>
    <property type="match status" value="1"/>
</dbReference>
<evidence type="ECO:0000256" key="7">
    <source>
        <dbReference type="ARBA" id="ARBA00023201"/>
    </source>
</evidence>
<dbReference type="GO" id="GO:0016655">
    <property type="term" value="F:oxidoreductase activity, acting on NAD(P)H, quinone or similar compound as acceptor"/>
    <property type="evidence" value="ECO:0007669"/>
    <property type="project" value="UniProtKB-UniRule"/>
</dbReference>
<dbReference type="HAMAP" id="MF_00425">
    <property type="entry name" value="NqrA"/>
    <property type="match status" value="1"/>
</dbReference>
<evidence type="ECO:0000256" key="2">
    <source>
        <dbReference type="ARBA" id="ARBA00022967"/>
    </source>
</evidence>
<keyword evidence="1 8" id="KW-0813">Transport</keyword>
<dbReference type="NCBIfam" id="NF003759">
    <property type="entry name" value="PRK05352.1-2"/>
    <property type="match status" value="1"/>
</dbReference>
<keyword evidence="4 8" id="KW-0915">Sodium</keyword>
<sequence>MSGWSGYKAAACGPIRSRSDMAVHTIKKGLDLPINGAPEQKVAAAPKPTHVAILAADYPGMKPRMHVKVGEAVKRGQLLFEDRKSEGVRFTAPGAGIVSAINRGEFRSLQSVVIELSASEREGTPKPEELQSFASYEKGTKTDKLTRDQVVALLQESGMWTAIRARPFGRVPPPSSDAPHSVFVTASDTNPHAPDVEKVLAGREKDFEAGLAVVAKLTTGKVFVCKGAGTKIPTGKISNVQLEEFHGPHPAGTVGFHIHTLDPVSRKKTVWHLGYQDVVLIGRLFSTGSLDVERVVSLAGPTVRAPKLLTTRLGAFIDQLVEGALTNVENRVISGSVLTGRTAMGEVHGYLGRYHLQVSALREGRERELLGWVKPGFDQYSTSGAFASALTPGKTFDFTTALNGSHRYMVPIGMFERVFPFDILPTFLLRAILVNDVGRAEELGVLELDEEDVALCTFVCPGKQDYGPVLRANLETIWKEG</sequence>